<feature type="domain" description="NodB homology" evidence="3">
    <location>
        <begin position="61"/>
        <end position="276"/>
    </location>
</feature>
<accession>A0A942UVI9</accession>
<reference evidence="4" key="1">
    <citation type="submission" date="2019-12" db="EMBL/GenBank/DDBJ databases">
        <title>Clostridiaceae gen. nov. sp. nov., isolated from sediment in Xinjiang, China.</title>
        <authorList>
            <person name="Zhang R."/>
        </authorList>
    </citation>
    <scope>NUCLEOTIDE SEQUENCE</scope>
    <source>
        <strain evidence="4">D2Q-11</strain>
    </source>
</reference>
<organism evidence="4 5">
    <name type="scientific">Anaeromonas frigoriresistens</name>
    <dbReference type="NCBI Taxonomy" id="2683708"/>
    <lineage>
        <taxon>Bacteria</taxon>
        <taxon>Bacillati</taxon>
        <taxon>Bacillota</taxon>
        <taxon>Tissierellia</taxon>
        <taxon>Tissierellales</taxon>
        <taxon>Thermohalobacteraceae</taxon>
        <taxon>Anaeromonas</taxon>
    </lineage>
</organism>
<protein>
    <submittedName>
        <fullName evidence="4">Polysaccharide deacetylase family protein</fullName>
    </submittedName>
</protein>
<dbReference type="Gene3D" id="3.20.20.370">
    <property type="entry name" value="Glycoside hydrolase/deacetylase"/>
    <property type="match status" value="1"/>
</dbReference>
<dbReference type="InterPro" id="IPR002509">
    <property type="entry name" value="NODB_dom"/>
</dbReference>
<evidence type="ECO:0000259" key="3">
    <source>
        <dbReference type="PROSITE" id="PS51677"/>
    </source>
</evidence>
<dbReference type="PROSITE" id="PS51677">
    <property type="entry name" value="NODB"/>
    <property type="match status" value="1"/>
</dbReference>
<dbReference type="Pfam" id="PF01522">
    <property type="entry name" value="Polysacc_deac_1"/>
    <property type="match status" value="1"/>
</dbReference>
<evidence type="ECO:0000256" key="1">
    <source>
        <dbReference type="ARBA" id="ARBA00004613"/>
    </source>
</evidence>
<dbReference type="Proteomes" id="UP000724672">
    <property type="component" value="Unassembled WGS sequence"/>
</dbReference>
<dbReference type="InterPro" id="IPR051398">
    <property type="entry name" value="Polysacch_Deacetylase"/>
</dbReference>
<dbReference type="InterPro" id="IPR011330">
    <property type="entry name" value="Glyco_hydro/deAcase_b/a-brl"/>
</dbReference>
<dbReference type="GO" id="GO:0005975">
    <property type="term" value="P:carbohydrate metabolic process"/>
    <property type="evidence" value="ECO:0007669"/>
    <property type="project" value="InterPro"/>
</dbReference>
<keyword evidence="5" id="KW-1185">Reference proteome</keyword>
<dbReference type="AlphaFoldDB" id="A0A942UVI9"/>
<evidence type="ECO:0000256" key="2">
    <source>
        <dbReference type="ARBA" id="ARBA00022729"/>
    </source>
</evidence>
<dbReference type="EMBL" id="WSFT01000048">
    <property type="protein sequence ID" value="MBS4539368.1"/>
    <property type="molecule type" value="Genomic_DNA"/>
</dbReference>
<name>A0A942UVI9_9FIRM</name>
<dbReference type="GO" id="GO:0016810">
    <property type="term" value="F:hydrolase activity, acting on carbon-nitrogen (but not peptide) bonds"/>
    <property type="evidence" value="ECO:0007669"/>
    <property type="project" value="InterPro"/>
</dbReference>
<dbReference type="PANTHER" id="PTHR34216:SF3">
    <property type="entry name" value="POLY-BETA-1,6-N-ACETYL-D-GLUCOSAMINE N-DEACETYLASE"/>
    <property type="match status" value="1"/>
</dbReference>
<keyword evidence="2" id="KW-0732">Signal</keyword>
<dbReference type="GO" id="GO:0005576">
    <property type="term" value="C:extracellular region"/>
    <property type="evidence" value="ECO:0007669"/>
    <property type="project" value="UniProtKB-SubCell"/>
</dbReference>
<evidence type="ECO:0000313" key="5">
    <source>
        <dbReference type="Proteomes" id="UP000724672"/>
    </source>
</evidence>
<sequence length="276" mass="32325">MIIIKINKKIYIISLIIAALMYPQTILSIINNAKNIYIAKQLSMIHMESENKDIDTNNDKTKIVFMFDGGWKSIYLDAYKIMNKYKYQGNIAIIPSLIGTEEHLSYNQLSKLYLQGWELLNHSYYHKNDMYDKCDDLLSDFNKAKKWMENRYIGKSSNKIVMPYGEINPYLINQLKNIGYHSIRTSDNILILDSDKIQYHPVTVVNLLAYISVDEVKDILIQNQSKDKTIIFILNRIQDTDDGLESIYSKEKLQQIISFINENEDKFQVITYSQIF</sequence>
<dbReference type="PANTHER" id="PTHR34216">
    <property type="match status" value="1"/>
</dbReference>
<dbReference type="SUPFAM" id="SSF88713">
    <property type="entry name" value="Glycoside hydrolase/deacetylase"/>
    <property type="match status" value="1"/>
</dbReference>
<gene>
    <name evidence="4" type="ORF">GOQ27_12905</name>
</gene>
<dbReference type="RefSeq" id="WP_203367292.1">
    <property type="nucleotide sequence ID" value="NZ_WSFT01000048.1"/>
</dbReference>
<evidence type="ECO:0000313" key="4">
    <source>
        <dbReference type="EMBL" id="MBS4539368.1"/>
    </source>
</evidence>
<comment type="caution">
    <text evidence="4">The sequence shown here is derived from an EMBL/GenBank/DDBJ whole genome shotgun (WGS) entry which is preliminary data.</text>
</comment>
<comment type="subcellular location">
    <subcellularLocation>
        <location evidence="1">Secreted</location>
    </subcellularLocation>
</comment>
<proteinExistence type="predicted"/>